<sequence>MRLIHNMTTIAECPTPENSPLGRVIKMAVIGASGVGKTALVVRFLTRRFIGDYERNAGNLYSREVQVDGEQVTIQVQDTPGVEVTDNGVGLPDHVSCSVQWADAVVLVYSVTDQRSFDLIDQLHQLVTRAGGANMPVILLANKVDLLHLRRVDSQQGPLAGGDAGLLLLRRVCQRGLQPGAQRFPQAVLPVSQAATSTGLRPELCRRLRHHGEAPLASDPEAQVSQHAGPEEAL</sequence>
<evidence type="ECO:0000256" key="1">
    <source>
        <dbReference type="ARBA" id="ARBA00008344"/>
    </source>
</evidence>
<dbReference type="GO" id="GO:0003925">
    <property type="term" value="F:G protein activity"/>
    <property type="evidence" value="ECO:0007669"/>
    <property type="project" value="UniProtKB-EC"/>
</dbReference>
<proteinExistence type="inferred from homology"/>
<organism evidence="8 9">
    <name type="scientific">Takifugu bimaculatus</name>
    <dbReference type="NCBI Taxonomy" id="433685"/>
    <lineage>
        <taxon>Eukaryota</taxon>
        <taxon>Metazoa</taxon>
        <taxon>Chordata</taxon>
        <taxon>Craniata</taxon>
        <taxon>Vertebrata</taxon>
        <taxon>Euteleostomi</taxon>
        <taxon>Actinopterygii</taxon>
        <taxon>Neopterygii</taxon>
        <taxon>Teleostei</taxon>
        <taxon>Neoteleostei</taxon>
        <taxon>Acanthomorphata</taxon>
        <taxon>Eupercaria</taxon>
        <taxon>Tetraodontiformes</taxon>
        <taxon>Tetradontoidea</taxon>
        <taxon>Tetraodontidae</taxon>
        <taxon>Takifugu</taxon>
    </lineage>
</organism>
<evidence type="ECO:0000313" key="9">
    <source>
        <dbReference type="Proteomes" id="UP000516260"/>
    </source>
</evidence>
<dbReference type="PRINTS" id="PR00449">
    <property type="entry name" value="RASTRNSFRMNG"/>
</dbReference>
<comment type="catalytic activity">
    <reaction evidence="6">
        <text>GTP + H2O = GDP + phosphate + H(+)</text>
        <dbReference type="Rhea" id="RHEA:19669"/>
        <dbReference type="ChEBI" id="CHEBI:15377"/>
        <dbReference type="ChEBI" id="CHEBI:15378"/>
        <dbReference type="ChEBI" id="CHEBI:37565"/>
        <dbReference type="ChEBI" id="CHEBI:43474"/>
        <dbReference type="ChEBI" id="CHEBI:58189"/>
        <dbReference type="EC" id="3.6.5.2"/>
    </reaction>
</comment>
<dbReference type="Gene3D" id="3.40.50.300">
    <property type="entry name" value="P-loop containing nucleotide triphosphate hydrolases"/>
    <property type="match status" value="1"/>
</dbReference>
<dbReference type="PROSITE" id="PS51419">
    <property type="entry name" value="RAB"/>
    <property type="match status" value="1"/>
</dbReference>
<evidence type="ECO:0000256" key="7">
    <source>
        <dbReference type="SAM" id="MobiDB-lite"/>
    </source>
</evidence>
<dbReference type="EC" id="3.6.5.2" evidence="2"/>
<evidence type="ECO:0000256" key="5">
    <source>
        <dbReference type="ARBA" id="ARBA00023134"/>
    </source>
</evidence>
<name>A0A4Z2B7J0_9TELE</name>
<dbReference type="PANTHER" id="PTHR45704">
    <property type="entry name" value="RAS-LIKE FAMILY MEMBER 11"/>
    <property type="match status" value="1"/>
</dbReference>
<dbReference type="InterPro" id="IPR051065">
    <property type="entry name" value="Ras-related_GTPase"/>
</dbReference>
<protein>
    <recommendedName>
        <fullName evidence="2">small monomeric GTPase</fullName>
        <ecNumber evidence="2">3.6.5.2</ecNumber>
    </recommendedName>
</protein>
<dbReference type="SMART" id="SM00173">
    <property type="entry name" value="RAS"/>
    <property type="match status" value="1"/>
</dbReference>
<evidence type="ECO:0000256" key="4">
    <source>
        <dbReference type="ARBA" id="ARBA00022801"/>
    </source>
</evidence>
<dbReference type="GO" id="GO:0005525">
    <property type="term" value="F:GTP binding"/>
    <property type="evidence" value="ECO:0007669"/>
    <property type="project" value="UniProtKB-KW"/>
</dbReference>
<comment type="similarity">
    <text evidence="1">Belongs to the small GTPase superfamily. Ras family.</text>
</comment>
<keyword evidence="5" id="KW-0342">GTP-binding</keyword>
<reference evidence="8 9" key="1">
    <citation type="submission" date="2019-04" db="EMBL/GenBank/DDBJ databases">
        <title>The sequence and de novo assembly of Takifugu bimaculatus genome using PacBio and Hi-C technologies.</title>
        <authorList>
            <person name="Xu P."/>
            <person name="Liu B."/>
            <person name="Zhou Z."/>
        </authorList>
    </citation>
    <scope>NUCLEOTIDE SEQUENCE [LARGE SCALE GENOMIC DNA]</scope>
    <source>
        <strain evidence="8">TB-2018</strain>
        <tissue evidence="8">Muscle</tissue>
    </source>
</reference>
<evidence type="ECO:0000313" key="8">
    <source>
        <dbReference type="EMBL" id="TNM87538.1"/>
    </source>
</evidence>
<dbReference type="SMART" id="SM00175">
    <property type="entry name" value="RAB"/>
    <property type="match status" value="1"/>
</dbReference>
<evidence type="ECO:0000256" key="2">
    <source>
        <dbReference type="ARBA" id="ARBA00011984"/>
    </source>
</evidence>
<dbReference type="SMART" id="SM00174">
    <property type="entry name" value="RHO"/>
    <property type="match status" value="1"/>
</dbReference>
<gene>
    <name evidence="8" type="ORF">fugu_005759</name>
</gene>
<evidence type="ECO:0000256" key="3">
    <source>
        <dbReference type="ARBA" id="ARBA00022741"/>
    </source>
</evidence>
<dbReference type="NCBIfam" id="TIGR00231">
    <property type="entry name" value="small_GTP"/>
    <property type="match status" value="1"/>
</dbReference>
<dbReference type="PROSITE" id="PS51421">
    <property type="entry name" value="RAS"/>
    <property type="match status" value="1"/>
</dbReference>
<feature type="region of interest" description="Disordered" evidence="7">
    <location>
        <begin position="213"/>
        <end position="234"/>
    </location>
</feature>
<keyword evidence="9" id="KW-1185">Reference proteome</keyword>
<keyword evidence="4" id="KW-0378">Hydrolase</keyword>
<dbReference type="EMBL" id="SWLE01000019">
    <property type="protein sequence ID" value="TNM87538.1"/>
    <property type="molecule type" value="Genomic_DNA"/>
</dbReference>
<dbReference type="AlphaFoldDB" id="A0A4Z2B7J0"/>
<dbReference type="InterPro" id="IPR005225">
    <property type="entry name" value="Small_GTP-bd"/>
</dbReference>
<dbReference type="Pfam" id="PF00071">
    <property type="entry name" value="Ras"/>
    <property type="match status" value="1"/>
</dbReference>
<keyword evidence="3" id="KW-0547">Nucleotide-binding</keyword>
<dbReference type="Proteomes" id="UP000516260">
    <property type="component" value="Chromosome 6"/>
</dbReference>
<dbReference type="SUPFAM" id="SSF52540">
    <property type="entry name" value="P-loop containing nucleoside triphosphate hydrolases"/>
    <property type="match status" value="1"/>
</dbReference>
<dbReference type="InterPro" id="IPR001806">
    <property type="entry name" value="Small_GTPase"/>
</dbReference>
<comment type="caution">
    <text evidence="8">The sequence shown here is derived from an EMBL/GenBank/DDBJ whole genome shotgun (WGS) entry which is preliminary data.</text>
</comment>
<evidence type="ECO:0000256" key="6">
    <source>
        <dbReference type="ARBA" id="ARBA00048098"/>
    </source>
</evidence>
<accession>A0A4Z2B7J0</accession>
<dbReference type="InterPro" id="IPR027417">
    <property type="entry name" value="P-loop_NTPase"/>
</dbReference>